<comment type="caution">
    <text evidence="6">The sequence shown here is derived from an EMBL/GenBank/DDBJ whole genome shotgun (WGS) entry which is preliminary data.</text>
</comment>
<proteinExistence type="inferred from homology"/>
<dbReference type="Gene3D" id="3.40.190.10">
    <property type="entry name" value="Periplasmic binding protein-like II"/>
    <property type="match status" value="2"/>
</dbReference>
<dbReference type="Pfam" id="PF03466">
    <property type="entry name" value="LysR_substrate"/>
    <property type="match status" value="1"/>
</dbReference>
<evidence type="ECO:0000256" key="3">
    <source>
        <dbReference type="ARBA" id="ARBA00023125"/>
    </source>
</evidence>
<keyword evidence="7" id="KW-1185">Reference proteome</keyword>
<evidence type="ECO:0000313" key="6">
    <source>
        <dbReference type="EMBL" id="ORJ20679.1"/>
    </source>
</evidence>
<dbReference type="PANTHER" id="PTHR30126:SF39">
    <property type="entry name" value="HTH-TYPE TRANSCRIPTIONAL REGULATOR CYSL"/>
    <property type="match status" value="1"/>
</dbReference>
<dbReference type="PANTHER" id="PTHR30126">
    <property type="entry name" value="HTH-TYPE TRANSCRIPTIONAL REGULATOR"/>
    <property type="match status" value="1"/>
</dbReference>
<dbReference type="SUPFAM" id="SSF46785">
    <property type="entry name" value="Winged helix' DNA-binding domain"/>
    <property type="match status" value="1"/>
</dbReference>
<dbReference type="CDD" id="cd05466">
    <property type="entry name" value="PBP2_LTTR_substrate"/>
    <property type="match status" value="1"/>
</dbReference>
<reference evidence="6 7" key="1">
    <citation type="journal article" date="2017" name="Int. J. Syst. Evol. Microbiol.">
        <title>Rouxiella badensis sp. nov. and Rouxiella silvae sp. nov. isolated from peat bog soil in Germany and emendation of the genus description.</title>
        <authorList>
            <person name="Le Fleche-Mateos A."/>
            <person name="Kugler J.H."/>
            <person name="Hansen S.H."/>
            <person name="Syldatk C."/>
            <person name="Hausmann R."/>
            <person name="Lomprez F."/>
            <person name="Vandenbogaert M."/>
            <person name="Manuguerra J.C."/>
            <person name="Grimont P.A."/>
        </authorList>
    </citation>
    <scope>NUCLEOTIDE SEQUENCE [LARGE SCALE GENOMIC DNA]</scope>
    <source>
        <strain evidence="6 7">213</strain>
    </source>
</reference>
<protein>
    <submittedName>
        <fullName evidence="6">LysR family transcriptional regulator</fullName>
    </submittedName>
</protein>
<dbReference type="InterPro" id="IPR036388">
    <property type="entry name" value="WH-like_DNA-bd_sf"/>
</dbReference>
<keyword evidence="4" id="KW-0804">Transcription</keyword>
<organism evidence="6 7">
    <name type="scientific">Rouxiella silvae</name>
    <dbReference type="NCBI Taxonomy" id="1646373"/>
    <lineage>
        <taxon>Bacteria</taxon>
        <taxon>Pseudomonadati</taxon>
        <taxon>Pseudomonadota</taxon>
        <taxon>Gammaproteobacteria</taxon>
        <taxon>Enterobacterales</taxon>
        <taxon>Yersiniaceae</taxon>
        <taxon>Rouxiella</taxon>
    </lineage>
</organism>
<evidence type="ECO:0000256" key="4">
    <source>
        <dbReference type="ARBA" id="ARBA00023163"/>
    </source>
</evidence>
<sequence>MTRNTAPTINLDQLATFKLVVRHGSFSDAAEVLGLTQPAVSLQIRQLERFFNLKLLERIAKRMKPTAAGLTLLEQIPNIDNSIDLALQAMAIHSQGVSGNVTLGTGATACIHLLPPLLGHLKLEWPSLGVTVRIGNTDEMVKAVEENRLDLALVTLPAGGKNLSVTPLYQEQFLLIGAKNQCQTVQHMTHEAWTKLPLILFERGSSTRLLIDNWFHQQGLKPHPVMELGSIEAIKQMVSAGLGFSIVPQLAMAGETSNTLTSRPLEPRLQRQLGLVLRQDKPLNKGLQKVIEALETVRGLHNYK</sequence>
<feature type="domain" description="HTH lysR-type" evidence="5">
    <location>
        <begin position="9"/>
        <end position="66"/>
    </location>
</feature>
<dbReference type="PROSITE" id="PS50931">
    <property type="entry name" value="HTH_LYSR"/>
    <property type="match status" value="1"/>
</dbReference>
<keyword evidence="2" id="KW-0805">Transcription regulation</keyword>
<name>A0ABX3TZK2_9GAMM</name>
<evidence type="ECO:0000256" key="1">
    <source>
        <dbReference type="ARBA" id="ARBA00009437"/>
    </source>
</evidence>
<dbReference type="Pfam" id="PF00126">
    <property type="entry name" value="HTH_1"/>
    <property type="match status" value="1"/>
</dbReference>
<dbReference type="InterPro" id="IPR000847">
    <property type="entry name" value="LysR_HTH_N"/>
</dbReference>
<accession>A0ABX3TZK2</accession>
<dbReference type="Gene3D" id="1.10.10.10">
    <property type="entry name" value="Winged helix-like DNA-binding domain superfamily/Winged helix DNA-binding domain"/>
    <property type="match status" value="1"/>
</dbReference>
<evidence type="ECO:0000256" key="2">
    <source>
        <dbReference type="ARBA" id="ARBA00023015"/>
    </source>
</evidence>
<gene>
    <name evidence="6" type="ORF">BS639_13665</name>
</gene>
<dbReference type="PRINTS" id="PR00039">
    <property type="entry name" value="HTHLYSR"/>
</dbReference>
<comment type="similarity">
    <text evidence="1">Belongs to the LysR transcriptional regulatory family.</text>
</comment>
<evidence type="ECO:0000259" key="5">
    <source>
        <dbReference type="PROSITE" id="PS50931"/>
    </source>
</evidence>
<dbReference type="Proteomes" id="UP000192722">
    <property type="component" value="Unassembled WGS sequence"/>
</dbReference>
<dbReference type="InterPro" id="IPR036390">
    <property type="entry name" value="WH_DNA-bd_sf"/>
</dbReference>
<dbReference type="InterPro" id="IPR005119">
    <property type="entry name" value="LysR_subst-bd"/>
</dbReference>
<keyword evidence="3" id="KW-0238">DNA-binding</keyword>
<dbReference type="SUPFAM" id="SSF53850">
    <property type="entry name" value="Periplasmic binding protein-like II"/>
    <property type="match status" value="1"/>
</dbReference>
<evidence type="ECO:0000313" key="7">
    <source>
        <dbReference type="Proteomes" id="UP000192722"/>
    </source>
</evidence>
<dbReference type="RefSeq" id="WP_084983351.1">
    <property type="nucleotide sequence ID" value="NZ_CBCSCF010000003.1"/>
</dbReference>
<dbReference type="EMBL" id="MRWD01000031">
    <property type="protein sequence ID" value="ORJ20679.1"/>
    <property type="molecule type" value="Genomic_DNA"/>
</dbReference>